<dbReference type="Pfam" id="PF10029">
    <property type="entry name" value="DUF2271"/>
    <property type="match status" value="1"/>
</dbReference>
<sequence length="173" mass="19201">MNKLIKFLSAVLCVIATSTANAQPNLKLEVALPSLQVAEYHKPYVAIWLEDSKRQVTQIAVWYDVEMKNAKGEEWLADLRQWWRRAGRNLSLPIDGVTGASKGPGMHTVSTDLTDLLAKMPAGKYKIRIEAVREVGGRELVNIPLTLPLDTTKLPLSVEGRSELGLIRLSAKQ</sequence>
<dbReference type="PIRSF" id="PIRSF014995">
    <property type="entry name" value="UCP014995"/>
    <property type="match status" value="1"/>
</dbReference>
<evidence type="ECO:0000313" key="3">
    <source>
        <dbReference type="Proteomes" id="UP001163726"/>
    </source>
</evidence>
<accession>A0ABY7AKK7</accession>
<name>A0ABY7AKK7_9ALTE</name>
<organism evidence="2 3">
    <name type="scientific">Catenovulum adriaticum</name>
    <dbReference type="NCBI Taxonomy" id="2984846"/>
    <lineage>
        <taxon>Bacteria</taxon>
        <taxon>Pseudomonadati</taxon>
        <taxon>Pseudomonadota</taxon>
        <taxon>Gammaproteobacteria</taxon>
        <taxon>Alteromonadales</taxon>
        <taxon>Alteromonadaceae</taxon>
        <taxon>Catenovulum</taxon>
    </lineage>
</organism>
<feature type="chain" id="PRO_5045268495" evidence="1">
    <location>
        <begin position="23"/>
        <end position="173"/>
    </location>
</feature>
<dbReference type="RefSeq" id="WP_268074372.1">
    <property type="nucleotide sequence ID" value="NZ_CP109965.1"/>
</dbReference>
<gene>
    <name evidence="2" type="ORF">OLW01_13145</name>
</gene>
<keyword evidence="3" id="KW-1185">Reference proteome</keyword>
<protein>
    <submittedName>
        <fullName evidence="2">DUF2271 domain-containing protein</fullName>
    </submittedName>
</protein>
<dbReference type="Proteomes" id="UP001163726">
    <property type="component" value="Chromosome"/>
</dbReference>
<evidence type="ECO:0000313" key="2">
    <source>
        <dbReference type="EMBL" id="WAJ70072.1"/>
    </source>
</evidence>
<proteinExistence type="predicted"/>
<feature type="signal peptide" evidence="1">
    <location>
        <begin position="1"/>
        <end position="22"/>
    </location>
</feature>
<evidence type="ECO:0000256" key="1">
    <source>
        <dbReference type="SAM" id="SignalP"/>
    </source>
</evidence>
<dbReference type="InterPro" id="IPR014469">
    <property type="entry name" value="DUF2271"/>
</dbReference>
<dbReference type="EMBL" id="CP109965">
    <property type="protein sequence ID" value="WAJ70072.1"/>
    <property type="molecule type" value="Genomic_DNA"/>
</dbReference>
<keyword evidence="1" id="KW-0732">Signal</keyword>
<reference evidence="2" key="1">
    <citation type="submission" date="2022-10" db="EMBL/GenBank/DDBJ databases">
        <title>Catenovulum adriacola sp. nov. isolated in the Harbour of Susak.</title>
        <authorList>
            <person name="Schoch T."/>
            <person name="Reich S.J."/>
            <person name="Stoeferle S."/>
            <person name="Flaiz M."/>
            <person name="Kazda M."/>
            <person name="Riedel C.U."/>
            <person name="Duerre P."/>
        </authorList>
    </citation>
    <scope>NUCLEOTIDE SEQUENCE</scope>
    <source>
        <strain evidence="2">TS8</strain>
    </source>
</reference>